<dbReference type="InterPro" id="IPR039353">
    <property type="entry name" value="TF_Adf1"/>
</dbReference>
<feature type="region of interest" description="Disordered" evidence="1">
    <location>
        <begin position="168"/>
        <end position="274"/>
    </location>
</feature>
<dbReference type="OrthoDB" id="5803771at2759"/>
<dbReference type="GO" id="GO:0005634">
    <property type="term" value="C:nucleus"/>
    <property type="evidence" value="ECO:0007669"/>
    <property type="project" value="TreeGrafter"/>
</dbReference>
<dbReference type="GO" id="GO:0005667">
    <property type="term" value="C:transcription regulator complex"/>
    <property type="evidence" value="ECO:0007669"/>
    <property type="project" value="TreeGrafter"/>
</dbReference>
<dbReference type="PANTHER" id="PTHR12243">
    <property type="entry name" value="MADF DOMAIN TRANSCRIPTION FACTOR"/>
    <property type="match status" value="1"/>
</dbReference>
<dbReference type="PANTHER" id="PTHR12243:SF67">
    <property type="entry name" value="COREPRESSOR OF PANGOLIN, ISOFORM A-RELATED"/>
    <property type="match status" value="1"/>
</dbReference>
<name>A0A6J1PJK3_9HYME</name>
<dbReference type="SMART" id="SM00595">
    <property type="entry name" value="MADF"/>
    <property type="match status" value="1"/>
</dbReference>
<dbReference type="Pfam" id="PF10545">
    <property type="entry name" value="MADF_DNA_bdg"/>
    <property type="match status" value="1"/>
</dbReference>
<evidence type="ECO:0000313" key="4">
    <source>
        <dbReference type="RefSeq" id="XP_024869410.1"/>
    </source>
</evidence>
<organism evidence="3 4">
    <name type="scientific">Temnothorax curvispinosus</name>
    <dbReference type="NCBI Taxonomy" id="300111"/>
    <lineage>
        <taxon>Eukaryota</taxon>
        <taxon>Metazoa</taxon>
        <taxon>Ecdysozoa</taxon>
        <taxon>Arthropoda</taxon>
        <taxon>Hexapoda</taxon>
        <taxon>Insecta</taxon>
        <taxon>Pterygota</taxon>
        <taxon>Neoptera</taxon>
        <taxon>Endopterygota</taxon>
        <taxon>Hymenoptera</taxon>
        <taxon>Apocrita</taxon>
        <taxon>Aculeata</taxon>
        <taxon>Formicoidea</taxon>
        <taxon>Formicidae</taxon>
        <taxon>Myrmicinae</taxon>
        <taxon>Temnothorax</taxon>
    </lineage>
</organism>
<dbReference type="InterPro" id="IPR006578">
    <property type="entry name" value="MADF-dom"/>
</dbReference>
<accession>A0A6J1PJK3</accession>
<evidence type="ECO:0000259" key="2">
    <source>
        <dbReference type="PROSITE" id="PS51029"/>
    </source>
</evidence>
<dbReference type="GO" id="GO:0006357">
    <property type="term" value="P:regulation of transcription by RNA polymerase II"/>
    <property type="evidence" value="ECO:0007669"/>
    <property type="project" value="TreeGrafter"/>
</dbReference>
<gene>
    <name evidence="4" type="primary">LOC112453091</name>
</gene>
<reference evidence="4" key="1">
    <citation type="submission" date="2025-08" db="UniProtKB">
        <authorList>
            <consortium name="RefSeq"/>
        </authorList>
    </citation>
    <scope>IDENTIFICATION</scope>
    <source>
        <tissue evidence="4">Whole body</tissue>
    </source>
</reference>
<dbReference type="GeneID" id="112453091"/>
<sequence>MDDQADDYLLMCNICKFIVEEDHICDYDNSTTDGIIENNNNNTTEYLENNDNTKNKGHNDSDLTERLISEVFIREPLWNSKLPYKQRGPADMKLLWAQVDTCLGTDPGISQGKWKHLRDRFVKEYGIQNTYTASGSATKAKKTSTWYLYETLSFLIPTINYRKTKSNLENVNPNRQSMSSIQDSTPNTSYSREQDLSLQTSYRSNNNPENMIDKNLSQQSTLRPRSSECKTPVESSRINEVASEGSNRNNNKRLMSQSEDLQSPKSTKHMKKSNIPANPCLEEALLTELKQTRPTKEQYQSKPDKIESFVKYIEACLRGMTPEVSKLVMKQIFNLLLEQDI</sequence>
<feature type="compositionally biased region" description="Polar residues" evidence="1">
    <location>
        <begin position="233"/>
        <end position="265"/>
    </location>
</feature>
<feature type="compositionally biased region" description="Polar residues" evidence="1">
    <location>
        <begin position="168"/>
        <end position="224"/>
    </location>
</feature>
<dbReference type="Proteomes" id="UP000504618">
    <property type="component" value="Unplaced"/>
</dbReference>
<keyword evidence="3" id="KW-1185">Reference proteome</keyword>
<dbReference type="RefSeq" id="XP_024869410.1">
    <property type="nucleotide sequence ID" value="XM_025013642.1"/>
</dbReference>
<evidence type="ECO:0000313" key="3">
    <source>
        <dbReference type="Proteomes" id="UP000504618"/>
    </source>
</evidence>
<protein>
    <submittedName>
        <fullName evidence="4">Uncharacterized protein LOC112453091</fullName>
    </submittedName>
</protein>
<proteinExistence type="predicted"/>
<dbReference type="PROSITE" id="PS51029">
    <property type="entry name" value="MADF"/>
    <property type="match status" value="1"/>
</dbReference>
<evidence type="ECO:0000256" key="1">
    <source>
        <dbReference type="SAM" id="MobiDB-lite"/>
    </source>
</evidence>
<feature type="domain" description="MADF" evidence="2">
    <location>
        <begin position="66"/>
        <end position="160"/>
    </location>
</feature>
<dbReference type="AlphaFoldDB" id="A0A6J1PJK3"/>